<comment type="caution">
    <text evidence="3">The sequence shown here is derived from an EMBL/GenBank/DDBJ whole genome shotgun (WGS) entry which is preliminary data.</text>
</comment>
<evidence type="ECO:0000259" key="2">
    <source>
        <dbReference type="Pfam" id="PF07589"/>
    </source>
</evidence>
<feature type="signal peptide" evidence="1">
    <location>
        <begin position="1"/>
        <end position="20"/>
    </location>
</feature>
<dbReference type="EMBL" id="BAABFC010000009">
    <property type="protein sequence ID" value="GAA4497300.1"/>
    <property type="molecule type" value="Genomic_DNA"/>
</dbReference>
<dbReference type="InterPro" id="IPR013424">
    <property type="entry name" value="Ice-binding_C"/>
</dbReference>
<gene>
    <name evidence="3" type="ORF">GCM10023095_13660</name>
</gene>
<keyword evidence="1" id="KW-0732">Signal</keyword>
<feature type="domain" description="Ice-binding protein C-terminal" evidence="2">
    <location>
        <begin position="151"/>
        <end position="176"/>
    </location>
</feature>
<dbReference type="Proteomes" id="UP001501321">
    <property type="component" value="Unassembled WGS sequence"/>
</dbReference>
<keyword evidence="4" id="KW-1185">Reference proteome</keyword>
<feature type="chain" id="PRO_5046574500" description="Ice-binding protein C-terminal domain-containing protein" evidence="1">
    <location>
        <begin position="21"/>
        <end position="184"/>
    </location>
</feature>
<dbReference type="NCBIfam" id="TIGR02595">
    <property type="entry name" value="PEP_CTERM"/>
    <property type="match status" value="1"/>
</dbReference>
<evidence type="ECO:0000313" key="3">
    <source>
        <dbReference type="EMBL" id="GAA4497300.1"/>
    </source>
</evidence>
<reference evidence="4" key="1">
    <citation type="journal article" date="2019" name="Int. J. Syst. Evol. Microbiol.">
        <title>The Global Catalogue of Microorganisms (GCM) 10K type strain sequencing project: providing services to taxonomists for standard genome sequencing and annotation.</title>
        <authorList>
            <consortium name="The Broad Institute Genomics Platform"/>
            <consortium name="The Broad Institute Genome Sequencing Center for Infectious Disease"/>
            <person name="Wu L."/>
            <person name="Ma J."/>
        </authorList>
    </citation>
    <scope>NUCLEOTIDE SEQUENCE [LARGE SCALE GENOMIC DNA]</scope>
    <source>
        <strain evidence="4">JCM 32226</strain>
    </source>
</reference>
<dbReference type="Pfam" id="PF07589">
    <property type="entry name" value="PEP-CTERM"/>
    <property type="match status" value="1"/>
</dbReference>
<accession>A0ABP8Q3B8</accession>
<name>A0ABP8Q3B8_9GAMM</name>
<evidence type="ECO:0000256" key="1">
    <source>
        <dbReference type="SAM" id="SignalP"/>
    </source>
</evidence>
<organism evidence="3 4">
    <name type="scientific">Pseudaeromonas paramecii</name>
    <dbReference type="NCBI Taxonomy" id="2138166"/>
    <lineage>
        <taxon>Bacteria</taxon>
        <taxon>Pseudomonadati</taxon>
        <taxon>Pseudomonadota</taxon>
        <taxon>Gammaproteobacteria</taxon>
        <taxon>Aeromonadales</taxon>
        <taxon>Aeromonadaceae</taxon>
        <taxon>Pseudaeromonas</taxon>
    </lineage>
</organism>
<evidence type="ECO:0000313" key="4">
    <source>
        <dbReference type="Proteomes" id="UP001501321"/>
    </source>
</evidence>
<sequence>MNVLKKIMLGLLLTMGVARADVLYLDNGFVASTTEGALIGGGNYFADGLFAADSEYVNSLVKLSNLNGLFSFNSFEANSFYEFDAVNVAVYGASGLIQSYSMRQVWSWPSMSWSLDTDLLPGTLFTGVSYMTIQSAYSLGFEATLPTLTAAVPEPSQWALLLLGAGALLGLSRRRRGAGMALPA</sequence>
<proteinExistence type="predicted"/>
<protein>
    <recommendedName>
        <fullName evidence="2">Ice-binding protein C-terminal domain-containing protein</fullName>
    </recommendedName>
</protein>